<keyword evidence="3" id="KW-0326">Glycosidase</keyword>
<proteinExistence type="inferred from homology"/>
<dbReference type="GO" id="GO:0005975">
    <property type="term" value="P:carbohydrate metabolic process"/>
    <property type="evidence" value="ECO:0007669"/>
    <property type="project" value="InterPro"/>
</dbReference>
<dbReference type="OrthoDB" id="9762066at2"/>
<evidence type="ECO:0000259" key="5">
    <source>
        <dbReference type="Pfam" id="PF02836"/>
    </source>
</evidence>
<dbReference type="InterPro" id="IPR036156">
    <property type="entry name" value="Beta-gal/glucu_dom_sf"/>
</dbReference>
<name>A0A4U5WSQ8_STRLS</name>
<keyword evidence="8" id="KW-1185">Reference proteome</keyword>
<dbReference type="Proteomes" id="UP000305929">
    <property type="component" value="Unassembled WGS sequence"/>
</dbReference>
<dbReference type="PANTHER" id="PTHR42732:SF3">
    <property type="entry name" value="HYDROLASE"/>
    <property type="match status" value="1"/>
</dbReference>
<evidence type="ECO:0000313" key="8">
    <source>
        <dbReference type="Proteomes" id="UP000305929"/>
    </source>
</evidence>
<accession>A0A4U5WSQ8</accession>
<dbReference type="Gene3D" id="3.20.20.80">
    <property type="entry name" value="Glycosidases"/>
    <property type="match status" value="1"/>
</dbReference>
<dbReference type="SUPFAM" id="SSF49303">
    <property type="entry name" value="beta-Galactosidase/glucuronidase domain"/>
    <property type="match status" value="1"/>
</dbReference>
<dbReference type="Pfam" id="PF00703">
    <property type="entry name" value="Glyco_hydro_2"/>
    <property type="match status" value="1"/>
</dbReference>
<reference evidence="7 8" key="1">
    <citation type="submission" date="2019-04" db="EMBL/GenBank/DDBJ databases">
        <title>Streptomyces lasaliensis sp. nov., an Actinomycete isolated from soil which produces the polyether antibiotic lasalocid.</title>
        <authorList>
            <person name="Erwin G."/>
            <person name="Haber C."/>
        </authorList>
    </citation>
    <scope>NUCLEOTIDE SEQUENCE [LARGE SCALE GENOMIC DNA]</scope>
    <source>
        <strain evidence="7 8">X-537</strain>
    </source>
</reference>
<dbReference type="AlphaFoldDB" id="A0A4U5WSQ8"/>
<dbReference type="InterPro" id="IPR006103">
    <property type="entry name" value="Glyco_hydro_2_cat"/>
</dbReference>
<dbReference type="GO" id="GO:0004553">
    <property type="term" value="F:hydrolase activity, hydrolyzing O-glycosyl compounds"/>
    <property type="evidence" value="ECO:0007669"/>
    <property type="project" value="InterPro"/>
</dbReference>
<evidence type="ECO:0000256" key="2">
    <source>
        <dbReference type="ARBA" id="ARBA00022801"/>
    </source>
</evidence>
<dbReference type="InterPro" id="IPR006102">
    <property type="entry name" value="Ig-like_GH2"/>
</dbReference>
<evidence type="ECO:0000259" key="6">
    <source>
        <dbReference type="Pfam" id="PF02837"/>
    </source>
</evidence>
<dbReference type="PANTHER" id="PTHR42732">
    <property type="entry name" value="BETA-GALACTOSIDASE"/>
    <property type="match status" value="1"/>
</dbReference>
<dbReference type="RefSeq" id="WP_137310306.1">
    <property type="nucleotide sequence ID" value="NZ_SZNQ01000001.1"/>
</dbReference>
<dbReference type="Pfam" id="PF02836">
    <property type="entry name" value="Glyco_hydro_2_C"/>
    <property type="match status" value="1"/>
</dbReference>
<comment type="similarity">
    <text evidence="1">Belongs to the glycosyl hydrolase 2 family.</text>
</comment>
<dbReference type="InterPro" id="IPR013783">
    <property type="entry name" value="Ig-like_fold"/>
</dbReference>
<dbReference type="InterPro" id="IPR008979">
    <property type="entry name" value="Galactose-bd-like_sf"/>
</dbReference>
<keyword evidence="2" id="KW-0378">Hydrolase</keyword>
<dbReference type="Gene3D" id="2.60.120.260">
    <property type="entry name" value="Galactose-binding domain-like"/>
    <property type="match status" value="1"/>
</dbReference>
<dbReference type="Pfam" id="PF02837">
    <property type="entry name" value="Glyco_hydro_2_N"/>
    <property type="match status" value="1"/>
</dbReference>
<dbReference type="InterPro" id="IPR017853">
    <property type="entry name" value="GH"/>
</dbReference>
<comment type="caution">
    <text evidence="7">The sequence shown here is derived from an EMBL/GenBank/DDBJ whole genome shotgun (WGS) entry which is preliminary data.</text>
</comment>
<dbReference type="Gene3D" id="2.60.40.10">
    <property type="entry name" value="Immunoglobulins"/>
    <property type="match status" value="1"/>
</dbReference>
<feature type="domain" description="Glycosyl hydrolases family 2 sugar binding" evidence="6">
    <location>
        <begin position="76"/>
        <end position="142"/>
    </location>
</feature>
<dbReference type="InterPro" id="IPR006104">
    <property type="entry name" value="Glyco_hydro_2_N"/>
</dbReference>
<evidence type="ECO:0000313" key="7">
    <source>
        <dbReference type="EMBL" id="TKT04481.1"/>
    </source>
</evidence>
<feature type="domain" description="Glycoside hydrolase family 2 immunoglobulin-like beta-sandwich" evidence="4">
    <location>
        <begin position="189"/>
        <end position="288"/>
    </location>
</feature>
<dbReference type="SUPFAM" id="SSF51445">
    <property type="entry name" value="(Trans)glycosidases"/>
    <property type="match status" value="1"/>
</dbReference>
<dbReference type="InterPro" id="IPR051913">
    <property type="entry name" value="GH2_Domain-Containing"/>
</dbReference>
<organism evidence="7 8">
    <name type="scientific">Streptomyces lasalocidi</name>
    <name type="common">Streptomyces lasaliensis</name>
    <dbReference type="NCBI Taxonomy" id="324833"/>
    <lineage>
        <taxon>Bacteria</taxon>
        <taxon>Bacillati</taxon>
        <taxon>Actinomycetota</taxon>
        <taxon>Actinomycetes</taxon>
        <taxon>Kitasatosporales</taxon>
        <taxon>Streptomycetaceae</taxon>
        <taxon>Streptomyces</taxon>
    </lineage>
</organism>
<dbReference type="EMBL" id="SZNQ01000001">
    <property type="protein sequence ID" value="TKT04481.1"/>
    <property type="molecule type" value="Genomic_DNA"/>
</dbReference>
<dbReference type="SUPFAM" id="SSF49785">
    <property type="entry name" value="Galactose-binding domain-like"/>
    <property type="match status" value="1"/>
</dbReference>
<gene>
    <name evidence="7" type="ORF">E4U91_33600</name>
</gene>
<sequence length="607" mass="68155">MPVPHPSDLPRPEYPRPQFVRDAWLNLNGTWQFETDRSDSGLERGLTGRALADTIIVPFCPESALSGIGDTDFLEAVWYRRTVTVPAEWAGSRVLLHFGAVDHDTTVWVNGVEVARHRGGFTPFTADLDGVAEPGAEATVVVRARDTRHGPQARGKQATWYANSHCHYTRTTGIWQTVWMEPVPRSVALKRPRITPDVASGSFFLEIPLTVNLPGHRVRAVLSDASGEVTAAGTRADLDLAPRLVLTVPEERVRLWAPEDPHLYGLRLEVLDADGTVVDAADSYAGLRSVAVRGRRVLINGRPVFQRLVLDQGYWPESLMTAPSDEALVRDIELGLAAGFNGARLHQKVFEERYLYHADRLGYLVWGEFGDWGCETGERDDNQRPDASYVAEWLEAVERDYSHPSIVGWCPLNETYQHLHDRITQLDDVTRAMFLATKQADPTRPVIDASGYAHRVPETDVYDSHCYEQDPAAFAKTMSGVAEGRPYVNAAPDGRPWSVPYRGQPYFCSEFGGIWWDPQEAARASGNEADASWGYGERPRTEEEFLTRFEGLTGVLLDDPDMFGYCYTQLTDVFQEQNGLYRFDRSEKLDVERIRRAQTRPAAYERG</sequence>
<evidence type="ECO:0000259" key="4">
    <source>
        <dbReference type="Pfam" id="PF00703"/>
    </source>
</evidence>
<evidence type="ECO:0000256" key="1">
    <source>
        <dbReference type="ARBA" id="ARBA00007401"/>
    </source>
</evidence>
<feature type="domain" description="Glycoside hydrolase family 2 catalytic" evidence="5">
    <location>
        <begin position="290"/>
        <end position="451"/>
    </location>
</feature>
<protein>
    <submittedName>
        <fullName evidence="7">Beta-galactosidase</fullName>
    </submittedName>
</protein>
<evidence type="ECO:0000256" key="3">
    <source>
        <dbReference type="ARBA" id="ARBA00023295"/>
    </source>
</evidence>